<dbReference type="GO" id="GO:0031012">
    <property type="term" value="C:extracellular matrix"/>
    <property type="evidence" value="ECO:0007669"/>
    <property type="project" value="TreeGrafter"/>
</dbReference>
<dbReference type="PANTHER" id="PTHR24373:SF370">
    <property type="entry name" value="FISH-LIPS, ISOFORM E"/>
    <property type="match status" value="1"/>
</dbReference>
<dbReference type="Proteomes" id="UP001107558">
    <property type="component" value="Chromosome 3"/>
</dbReference>
<sequence>MKTFLVSFIIALSCNFSYSQEITIECNFLYTRITDSSTSAYLCMLSKQQISATATSIKFTGNHQSGKTDASVLGFLITDCNVPSFNYVLMDAMHSQFPNIKYIEVFASNVQEIVPGAFNRSANSEKILKVHFLFNNIKTLADGAFSGLTSVENFRFVSNRLQTVSEDAFKGMKSVTRLDLQYNHIKVLPKNVFKSMFLLGSIDISNNLIEVIDGEIFDGNEMLQYIYISYNQIKAIGRRFFAGLYQFNDISAYNNLCVSNTFRYREAAMRGFEKCFDNYDILFP</sequence>
<dbReference type="PANTHER" id="PTHR24373">
    <property type="entry name" value="SLIT RELATED LEUCINE-RICH REPEAT NEURONAL PROTEIN"/>
    <property type="match status" value="1"/>
</dbReference>
<proteinExistence type="predicted"/>
<feature type="signal peptide" evidence="4">
    <location>
        <begin position="1"/>
        <end position="19"/>
    </location>
</feature>
<dbReference type="SUPFAM" id="SSF52058">
    <property type="entry name" value="L domain-like"/>
    <property type="match status" value="1"/>
</dbReference>
<reference evidence="5" key="1">
    <citation type="submission" date="2021-03" db="EMBL/GenBank/DDBJ databases">
        <title>Chromosome level genome of the anhydrobiotic midge Polypedilum vanderplanki.</title>
        <authorList>
            <person name="Yoshida Y."/>
            <person name="Kikawada T."/>
            <person name="Gusev O."/>
        </authorList>
    </citation>
    <scope>NUCLEOTIDE SEQUENCE</scope>
    <source>
        <strain evidence="5">NIAS01</strain>
        <tissue evidence="5">Whole body or cell culture</tissue>
    </source>
</reference>
<evidence type="ECO:0000256" key="1">
    <source>
        <dbReference type="ARBA" id="ARBA00022614"/>
    </source>
</evidence>
<keyword evidence="3" id="KW-0677">Repeat</keyword>
<dbReference type="InterPro" id="IPR032675">
    <property type="entry name" value="LRR_dom_sf"/>
</dbReference>
<evidence type="ECO:0000313" key="6">
    <source>
        <dbReference type="Proteomes" id="UP001107558"/>
    </source>
</evidence>
<keyword evidence="2 4" id="KW-0732">Signal</keyword>
<dbReference type="SMART" id="SM00369">
    <property type="entry name" value="LRR_TYP"/>
    <property type="match status" value="4"/>
</dbReference>
<organism evidence="5 6">
    <name type="scientific">Polypedilum vanderplanki</name>
    <name type="common">Sleeping chironomid midge</name>
    <dbReference type="NCBI Taxonomy" id="319348"/>
    <lineage>
        <taxon>Eukaryota</taxon>
        <taxon>Metazoa</taxon>
        <taxon>Ecdysozoa</taxon>
        <taxon>Arthropoda</taxon>
        <taxon>Hexapoda</taxon>
        <taxon>Insecta</taxon>
        <taxon>Pterygota</taxon>
        <taxon>Neoptera</taxon>
        <taxon>Endopterygota</taxon>
        <taxon>Diptera</taxon>
        <taxon>Nematocera</taxon>
        <taxon>Chironomoidea</taxon>
        <taxon>Chironomidae</taxon>
        <taxon>Chironominae</taxon>
        <taxon>Polypedilum</taxon>
        <taxon>Polypedilum</taxon>
    </lineage>
</organism>
<dbReference type="EMBL" id="JADBJN010000003">
    <property type="protein sequence ID" value="KAG5671677.1"/>
    <property type="molecule type" value="Genomic_DNA"/>
</dbReference>
<evidence type="ECO:0000256" key="4">
    <source>
        <dbReference type="SAM" id="SignalP"/>
    </source>
</evidence>
<dbReference type="AlphaFoldDB" id="A0A9J6BPQ2"/>
<dbReference type="GO" id="GO:0005615">
    <property type="term" value="C:extracellular space"/>
    <property type="evidence" value="ECO:0007669"/>
    <property type="project" value="TreeGrafter"/>
</dbReference>
<dbReference type="Gene3D" id="3.80.10.10">
    <property type="entry name" value="Ribonuclease Inhibitor"/>
    <property type="match status" value="1"/>
</dbReference>
<name>A0A9J6BPQ2_POLVA</name>
<evidence type="ECO:0000256" key="3">
    <source>
        <dbReference type="ARBA" id="ARBA00022737"/>
    </source>
</evidence>
<dbReference type="InterPro" id="IPR003591">
    <property type="entry name" value="Leu-rich_rpt_typical-subtyp"/>
</dbReference>
<dbReference type="Pfam" id="PF13306">
    <property type="entry name" value="LRR_5"/>
    <property type="match status" value="1"/>
</dbReference>
<dbReference type="InterPro" id="IPR026906">
    <property type="entry name" value="LRR_5"/>
</dbReference>
<dbReference type="OrthoDB" id="7775671at2759"/>
<gene>
    <name evidence="5" type="ORF">PVAND_001865</name>
</gene>
<accession>A0A9J6BPQ2</accession>
<evidence type="ECO:0000256" key="2">
    <source>
        <dbReference type="ARBA" id="ARBA00022729"/>
    </source>
</evidence>
<evidence type="ECO:0000313" key="5">
    <source>
        <dbReference type="EMBL" id="KAG5671677.1"/>
    </source>
</evidence>
<keyword evidence="1" id="KW-0433">Leucine-rich repeat</keyword>
<comment type="caution">
    <text evidence="5">The sequence shown here is derived from an EMBL/GenBank/DDBJ whole genome shotgun (WGS) entry which is preliminary data.</text>
</comment>
<protein>
    <submittedName>
        <fullName evidence="5">Uncharacterized protein</fullName>
    </submittedName>
</protein>
<feature type="chain" id="PRO_5039939616" evidence="4">
    <location>
        <begin position="20"/>
        <end position="284"/>
    </location>
</feature>
<dbReference type="InterPro" id="IPR050328">
    <property type="entry name" value="Dev_Immune_Receptor"/>
</dbReference>
<keyword evidence="6" id="KW-1185">Reference proteome</keyword>